<evidence type="ECO:0000256" key="4">
    <source>
        <dbReference type="ARBA" id="ARBA00022827"/>
    </source>
</evidence>
<evidence type="ECO:0000256" key="1">
    <source>
        <dbReference type="ARBA" id="ARBA00001974"/>
    </source>
</evidence>
<comment type="cofactor">
    <cofactor evidence="1 5">
        <name>FAD</name>
        <dbReference type="ChEBI" id="CHEBI:57692"/>
    </cofactor>
</comment>
<evidence type="ECO:0000256" key="2">
    <source>
        <dbReference type="ARBA" id="ARBA00009347"/>
    </source>
</evidence>
<evidence type="ECO:0000256" key="3">
    <source>
        <dbReference type="ARBA" id="ARBA00022630"/>
    </source>
</evidence>
<dbReference type="Gene3D" id="2.40.110.10">
    <property type="entry name" value="Butyryl-CoA Dehydrogenase, subunit A, domain 2"/>
    <property type="match status" value="1"/>
</dbReference>
<dbReference type="Pfam" id="PF02771">
    <property type="entry name" value="Acyl-CoA_dh_N"/>
    <property type="match status" value="1"/>
</dbReference>
<evidence type="ECO:0000313" key="10">
    <source>
        <dbReference type="Proteomes" id="UP001185792"/>
    </source>
</evidence>
<protein>
    <submittedName>
        <fullName evidence="9">Acyl-CoA dehydrogenase family protein</fullName>
        <ecNumber evidence="9">1.-.-.-</ecNumber>
    </submittedName>
</protein>
<dbReference type="EC" id="1.-.-.-" evidence="9"/>
<gene>
    <name evidence="9" type="ORF">R4198_22710</name>
</gene>
<dbReference type="InterPro" id="IPR046373">
    <property type="entry name" value="Acyl-CoA_Oxase/DH_mid-dom_sf"/>
</dbReference>
<dbReference type="InterPro" id="IPR037069">
    <property type="entry name" value="AcylCoA_DH/ox_N_sf"/>
</dbReference>
<organism evidence="9 10">
    <name type="scientific">Williamsia marianensis</name>
    <dbReference type="NCBI Taxonomy" id="85044"/>
    <lineage>
        <taxon>Bacteria</taxon>
        <taxon>Bacillati</taxon>
        <taxon>Actinomycetota</taxon>
        <taxon>Actinomycetes</taxon>
        <taxon>Mycobacteriales</taxon>
        <taxon>Nocardiaceae</taxon>
        <taxon>Williamsia</taxon>
    </lineage>
</organism>
<name>A0ABU4EZ23_WILMA</name>
<sequence length="376" mass="40124">MTSANSSETAALRKDLAAFAAEHRRTFDDAERRGEFPLDLYREMGRRGWVGSVTPREFGGSGGGVWEYCVIAEEVGRLGIVSPQTAIQGELWLLDWGTDEQKAELLPGLANGDIVFSESISEPGVGSALRSVTSTAVCDGDVWVINGRKTHVNLGAESSLTVVYAVADEGLTAFLVPMDTPGVTTRGTDPIGLRLIPTADVDFDDVRVPSSAVLGSPGQGLKTFLSTFNTSRLGNASELIGLARRGFIEAVDYAGAREVGNNVVTDFQGLQWELTDCYQAISAAIRFRDEAAAVIASGEDPSFATSLAKSAAIDAAELTGKVMFGLVGGHGLYNDQPYWRTLADIKVLRTAGGSREVLRNFIAKQILRSDDLGGLR</sequence>
<dbReference type="GO" id="GO:0016491">
    <property type="term" value="F:oxidoreductase activity"/>
    <property type="evidence" value="ECO:0007669"/>
    <property type="project" value="UniProtKB-KW"/>
</dbReference>
<dbReference type="InterPro" id="IPR036250">
    <property type="entry name" value="AcylCo_DH-like_C"/>
</dbReference>
<keyword evidence="4 5" id="KW-0274">FAD</keyword>
<dbReference type="InterPro" id="IPR006091">
    <property type="entry name" value="Acyl-CoA_Oxase/DH_mid-dom"/>
</dbReference>
<dbReference type="CDD" id="cd00567">
    <property type="entry name" value="ACAD"/>
    <property type="match status" value="1"/>
</dbReference>
<dbReference type="Pfam" id="PF02770">
    <property type="entry name" value="Acyl-CoA_dh_M"/>
    <property type="match status" value="1"/>
</dbReference>
<dbReference type="RefSeq" id="WP_317714511.1">
    <property type="nucleotide sequence ID" value="NZ_JAWLUM010000004.1"/>
</dbReference>
<feature type="domain" description="Acyl-CoA dehydrogenase/oxidase C-terminal" evidence="6">
    <location>
        <begin position="218"/>
        <end position="367"/>
    </location>
</feature>
<dbReference type="PANTHER" id="PTHR43884:SF19">
    <property type="entry name" value="ACYL-COA DEHYDROGENASE FADE4-RELATED"/>
    <property type="match status" value="1"/>
</dbReference>
<keyword evidence="5 9" id="KW-0560">Oxidoreductase</keyword>
<keyword evidence="10" id="KW-1185">Reference proteome</keyword>
<evidence type="ECO:0000259" key="6">
    <source>
        <dbReference type="Pfam" id="PF00441"/>
    </source>
</evidence>
<reference evidence="9 10" key="1">
    <citation type="submission" date="2023-10" db="EMBL/GenBank/DDBJ databases">
        <title>Development of a sustainable strategy for remediation of hydrocarbon-contaminated territories based on the waste exchange concept.</title>
        <authorList>
            <person name="Krivoruchko A."/>
        </authorList>
    </citation>
    <scope>NUCLEOTIDE SEQUENCE [LARGE SCALE GENOMIC DNA]</scope>
    <source>
        <strain evidence="9 10">IEGM 1236</strain>
    </source>
</reference>
<accession>A0ABU4EZ23</accession>
<dbReference type="Gene3D" id="1.10.540.10">
    <property type="entry name" value="Acyl-CoA dehydrogenase/oxidase, N-terminal domain"/>
    <property type="match status" value="1"/>
</dbReference>
<dbReference type="EMBL" id="JAWLUM010000004">
    <property type="protein sequence ID" value="MDV7136517.1"/>
    <property type="molecule type" value="Genomic_DNA"/>
</dbReference>
<comment type="similarity">
    <text evidence="2 5">Belongs to the acyl-CoA dehydrogenase family.</text>
</comment>
<dbReference type="Proteomes" id="UP001185792">
    <property type="component" value="Unassembled WGS sequence"/>
</dbReference>
<evidence type="ECO:0000256" key="5">
    <source>
        <dbReference type="RuleBase" id="RU362125"/>
    </source>
</evidence>
<proteinExistence type="inferred from homology"/>
<dbReference type="Pfam" id="PF00441">
    <property type="entry name" value="Acyl-CoA_dh_1"/>
    <property type="match status" value="1"/>
</dbReference>
<evidence type="ECO:0000259" key="7">
    <source>
        <dbReference type="Pfam" id="PF02770"/>
    </source>
</evidence>
<dbReference type="SUPFAM" id="SSF56645">
    <property type="entry name" value="Acyl-CoA dehydrogenase NM domain-like"/>
    <property type="match status" value="1"/>
</dbReference>
<dbReference type="SUPFAM" id="SSF47203">
    <property type="entry name" value="Acyl-CoA dehydrogenase C-terminal domain-like"/>
    <property type="match status" value="1"/>
</dbReference>
<dbReference type="PANTHER" id="PTHR43884">
    <property type="entry name" value="ACYL-COA DEHYDROGENASE"/>
    <property type="match status" value="1"/>
</dbReference>
<dbReference type="InterPro" id="IPR009075">
    <property type="entry name" value="AcylCo_DH/oxidase_C"/>
</dbReference>
<evidence type="ECO:0000259" key="8">
    <source>
        <dbReference type="Pfam" id="PF02771"/>
    </source>
</evidence>
<feature type="domain" description="Acyl-CoA oxidase/dehydrogenase middle" evidence="7">
    <location>
        <begin position="119"/>
        <end position="206"/>
    </location>
</feature>
<feature type="domain" description="Acyl-CoA dehydrogenase/oxidase N-terminal" evidence="8">
    <location>
        <begin position="7"/>
        <end position="113"/>
    </location>
</feature>
<dbReference type="InterPro" id="IPR009100">
    <property type="entry name" value="AcylCoA_DH/oxidase_NM_dom_sf"/>
</dbReference>
<comment type="caution">
    <text evidence="9">The sequence shown here is derived from an EMBL/GenBank/DDBJ whole genome shotgun (WGS) entry which is preliminary data.</text>
</comment>
<evidence type="ECO:0000313" key="9">
    <source>
        <dbReference type="EMBL" id="MDV7136517.1"/>
    </source>
</evidence>
<dbReference type="Gene3D" id="1.20.140.10">
    <property type="entry name" value="Butyryl-CoA Dehydrogenase, subunit A, domain 3"/>
    <property type="match status" value="1"/>
</dbReference>
<keyword evidence="3 5" id="KW-0285">Flavoprotein</keyword>
<dbReference type="InterPro" id="IPR013786">
    <property type="entry name" value="AcylCoA_DH/ox_N"/>
</dbReference>